<comment type="similarity">
    <text evidence="1">Belongs to the TEC1 family.</text>
</comment>
<evidence type="ECO:0000313" key="6">
    <source>
        <dbReference type="Proteomes" id="UP000620124"/>
    </source>
</evidence>
<evidence type="ECO:0000313" key="5">
    <source>
        <dbReference type="EMBL" id="KAF7360670.1"/>
    </source>
</evidence>
<dbReference type="AlphaFoldDB" id="A0A8H7D415"/>
<dbReference type="OrthoDB" id="10006572at2759"/>
<evidence type="ECO:0000256" key="3">
    <source>
        <dbReference type="SAM" id="MobiDB-lite"/>
    </source>
</evidence>
<name>A0A8H7D415_9AGAR</name>
<dbReference type="PROSITE" id="PS51088">
    <property type="entry name" value="TEA_2"/>
    <property type="match status" value="1"/>
</dbReference>
<dbReference type="InterPro" id="IPR000818">
    <property type="entry name" value="TEA/ATTS_dom"/>
</dbReference>
<gene>
    <name evidence="5" type="ORF">MVEN_00798700</name>
</gene>
<feature type="DNA-binding region" description="TEA" evidence="2">
    <location>
        <begin position="51"/>
        <end position="125"/>
    </location>
</feature>
<dbReference type="SMART" id="SM00426">
    <property type="entry name" value="TEA"/>
    <property type="match status" value="1"/>
</dbReference>
<proteinExistence type="inferred from homology"/>
<keyword evidence="6" id="KW-1185">Reference proteome</keyword>
<dbReference type="InterPro" id="IPR038096">
    <property type="entry name" value="TEA/ATTS_sf"/>
</dbReference>
<organism evidence="5 6">
    <name type="scientific">Mycena venus</name>
    <dbReference type="NCBI Taxonomy" id="2733690"/>
    <lineage>
        <taxon>Eukaryota</taxon>
        <taxon>Fungi</taxon>
        <taxon>Dikarya</taxon>
        <taxon>Basidiomycota</taxon>
        <taxon>Agaricomycotina</taxon>
        <taxon>Agaricomycetes</taxon>
        <taxon>Agaricomycetidae</taxon>
        <taxon>Agaricales</taxon>
        <taxon>Marasmiineae</taxon>
        <taxon>Mycenaceae</taxon>
        <taxon>Mycena</taxon>
    </lineage>
</organism>
<dbReference type="GO" id="GO:0003700">
    <property type="term" value="F:DNA-binding transcription factor activity"/>
    <property type="evidence" value="ECO:0007669"/>
    <property type="project" value="InterPro"/>
</dbReference>
<feature type="region of interest" description="Disordered" evidence="3">
    <location>
        <begin position="1"/>
        <end position="23"/>
    </location>
</feature>
<dbReference type="Proteomes" id="UP000620124">
    <property type="component" value="Unassembled WGS sequence"/>
</dbReference>
<evidence type="ECO:0000256" key="1">
    <source>
        <dbReference type="ARBA" id="ARBA00008421"/>
    </source>
</evidence>
<dbReference type="Pfam" id="PF01285">
    <property type="entry name" value="TEA"/>
    <property type="match status" value="1"/>
</dbReference>
<sequence length="371" mass="41866">MQWNERDSTPSTSGSSAGYASPSHSWQALQVPATQDVLKSVLRARKTWKTSREGEAVWPLDLEAALLEGLKKYQPDDCRETRMLGRFPGRNRFISDYVFDKTGKWRSPKQVGSRLQQLRESCGGTQLLDLLCPFRNSPFSASSEGVDSTLNSPISPHFPTCPHTIIYIDILPNGSTSGAHSSRNPSPCSDSWNIIYASNHPRRLESINPTVCFAASSLVYAYSRFTVYSEELILHTETVPLMPTVDGASQASHILYSAHLIPKSWKVIVDSPDPTRFTIFQEVMDNEDSSMLFSATYKFRYPECVPNLPSREAYHARSDMPFRDITPYSGPASPPSTRYPEYNNNARWNVQPLENLSMHRYFVHDDDCSSY</sequence>
<feature type="compositionally biased region" description="Polar residues" evidence="3">
    <location>
        <begin position="9"/>
        <end position="23"/>
    </location>
</feature>
<protein>
    <submittedName>
        <fullName evidence="5">TEA domain-containing protein</fullName>
    </submittedName>
</protein>
<evidence type="ECO:0000259" key="4">
    <source>
        <dbReference type="PROSITE" id="PS51088"/>
    </source>
</evidence>
<comment type="caution">
    <text evidence="5">The sequence shown here is derived from an EMBL/GenBank/DDBJ whole genome shotgun (WGS) entry which is preliminary data.</text>
</comment>
<evidence type="ECO:0000256" key="2">
    <source>
        <dbReference type="PROSITE-ProRule" id="PRU00505"/>
    </source>
</evidence>
<accession>A0A8H7D415</accession>
<reference evidence="5" key="1">
    <citation type="submission" date="2020-05" db="EMBL/GenBank/DDBJ databases">
        <title>Mycena genomes resolve the evolution of fungal bioluminescence.</title>
        <authorList>
            <person name="Tsai I.J."/>
        </authorList>
    </citation>
    <scope>NUCLEOTIDE SEQUENCE</scope>
    <source>
        <strain evidence="5">CCC161011</strain>
    </source>
</reference>
<feature type="domain" description="TEA" evidence="4">
    <location>
        <begin position="51"/>
        <end position="125"/>
    </location>
</feature>
<dbReference type="Gene3D" id="6.10.20.40">
    <property type="entry name" value="TEA/ATTS domain"/>
    <property type="match status" value="1"/>
</dbReference>
<dbReference type="EMBL" id="JACAZI010000005">
    <property type="protein sequence ID" value="KAF7360670.1"/>
    <property type="molecule type" value="Genomic_DNA"/>
</dbReference>